<dbReference type="EMBL" id="HF936189">
    <property type="protein sequence ID" value="CCX33781.1"/>
    <property type="molecule type" value="Genomic_DNA"/>
</dbReference>
<reference evidence="1 2" key="1">
    <citation type="journal article" date="2013" name="PLoS Genet.">
        <title>The genome and development-dependent transcriptomes of Pyronema confluens: a window into fungal evolution.</title>
        <authorList>
            <person name="Traeger S."/>
            <person name="Altegoer F."/>
            <person name="Freitag M."/>
            <person name="Gabaldon T."/>
            <person name="Kempken F."/>
            <person name="Kumar A."/>
            <person name="Marcet-Houben M."/>
            <person name="Poggeler S."/>
            <person name="Stajich J.E."/>
            <person name="Nowrousian M."/>
        </authorList>
    </citation>
    <scope>NUCLEOTIDE SEQUENCE [LARGE SCALE GENOMIC DNA]</scope>
    <source>
        <strain evidence="2">CBS 100304</strain>
        <tissue evidence="1">Vegetative mycelium</tissue>
    </source>
</reference>
<evidence type="ECO:0000313" key="1">
    <source>
        <dbReference type="EMBL" id="CCX33781.1"/>
    </source>
</evidence>
<keyword evidence="2" id="KW-1185">Reference proteome</keyword>
<organism evidence="1 2">
    <name type="scientific">Pyronema omphalodes (strain CBS 100304)</name>
    <name type="common">Pyronema confluens</name>
    <dbReference type="NCBI Taxonomy" id="1076935"/>
    <lineage>
        <taxon>Eukaryota</taxon>
        <taxon>Fungi</taxon>
        <taxon>Dikarya</taxon>
        <taxon>Ascomycota</taxon>
        <taxon>Pezizomycotina</taxon>
        <taxon>Pezizomycetes</taxon>
        <taxon>Pezizales</taxon>
        <taxon>Pyronemataceae</taxon>
        <taxon>Pyronema</taxon>
    </lineage>
</organism>
<evidence type="ECO:0000313" key="2">
    <source>
        <dbReference type="Proteomes" id="UP000018144"/>
    </source>
</evidence>
<sequence length="60" mass="6634">MYVGPGGTVLTFVLVVPQQEFAVVATYMQTGPRRWMKPESPARCATDHLCAFAWVNAVSF</sequence>
<name>U4LNR7_PYROM</name>
<dbReference type="Proteomes" id="UP000018144">
    <property type="component" value="Unassembled WGS sequence"/>
</dbReference>
<dbReference type="AlphaFoldDB" id="U4LNR7"/>
<proteinExistence type="predicted"/>
<protein>
    <submittedName>
        <fullName evidence="1">Uncharacterized protein</fullName>
    </submittedName>
</protein>
<gene>
    <name evidence="1" type="ORF">PCON_01857</name>
</gene>
<accession>U4LNR7</accession>